<sequence length="108" mass="11715">MVEKFEAKHVPSEPIILNIGDLQDAAAAKLSASARGLLLRCTVRCSDATALVERWDITTANHALPQTSTTRVPPTRSHSQTTPTPTENTNYDPAFSETSQKSTLPRPS</sequence>
<accession>A0ACC2IEH9</accession>
<gene>
    <name evidence="1" type="ORF">OPT61_g4291</name>
</gene>
<organism evidence="1 2">
    <name type="scientific">Boeremia exigua</name>
    <dbReference type="NCBI Taxonomy" id="749465"/>
    <lineage>
        <taxon>Eukaryota</taxon>
        <taxon>Fungi</taxon>
        <taxon>Dikarya</taxon>
        <taxon>Ascomycota</taxon>
        <taxon>Pezizomycotina</taxon>
        <taxon>Dothideomycetes</taxon>
        <taxon>Pleosporomycetidae</taxon>
        <taxon>Pleosporales</taxon>
        <taxon>Pleosporineae</taxon>
        <taxon>Didymellaceae</taxon>
        <taxon>Boeremia</taxon>
    </lineage>
</organism>
<evidence type="ECO:0000313" key="1">
    <source>
        <dbReference type="EMBL" id="KAJ8113611.1"/>
    </source>
</evidence>
<proteinExistence type="predicted"/>
<dbReference type="Proteomes" id="UP001153331">
    <property type="component" value="Unassembled WGS sequence"/>
</dbReference>
<reference evidence="1" key="1">
    <citation type="submission" date="2022-11" db="EMBL/GenBank/DDBJ databases">
        <title>Genome Sequence of Boeremia exigua.</title>
        <authorList>
            <person name="Buettner E."/>
        </authorList>
    </citation>
    <scope>NUCLEOTIDE SEQUENCE</scope>
    <source>
        <strain evidence="1">CU02</strain>
    </source>
</reference>
<name>A0ACC2IEH9_9PLEO</name>
<keyword evidence="2" id="KW-1185">Reference proteome</keyword>
<protein>
    <submittedName>
        <fullName evidence="1">Uncharacterized protein</fullName>
    </submittedName>
</protein>
<dbReference type="EMBL" id="JAPHNI010000242">
    <property type="protein sequence ID" value="KAJ8113611.1"/>
    <property type="molecule type" value="Genomic_DNA"/>
</dbReference>
<comment type="caution">
    <text evidence="1">The sequence shown here is derived from an EMBL/GenBank/DDBJ whole genome shotgun (WGS) entry which is preliminary data.</text>
</comment>
<evidence type="ECO:0000313" key="2">
    <source>
        <dbReference type="Proteomes" id="UP001153331"/>
    </source>
</evidence>